<dbReference type="Proteomes" id="UP000242146">
    <property type="component" value="Unassembled WGS sequence"/>
</dbReference>
<evidence type="ECO:0000313" key="3">
    <source>
        <dbReference type="Proteomes" id="UP000242146"/>
    </source>
</evidence>
<feature type="transmembrane region" description="Helical" evidence="1">
    <location>
        <begin position="80"/>
        <end position="99"/>
    </location>
</feature>
<organism evidence="2 3">
    <name type="scientific">Hesseltinella vesiculosa</name>
    <dbReference type="NCBI Taxonomy" id="101127"/>
    <lineage>
        <taxon>Eukaryota</taxon>
        <taxon>Fungi</taxon>
        <taxon>Fungi incertae sedis</taxon>
        <taxon>Mucoromycota</taxon>
        <taxon>Mucoromycotina</taxon>
        <taxon>Mucoromycetes</taxon>
        <taxon>Mucorales</taxon>
        <taxon>Cunninghamellaceae</taxon>
        <taxon>Hesseltinella</taxon>
    </lineage>
</organism>
<proteinExistence type="predicted"/>
<comment type="caution">
    <text evidence="2">The sequence shown here is derived from an EMBL/GenBank/DDBJ whole genome shotgun (WGS) entry which is preliminary data.</text>
</comment>
<protein>
    <submittedName>
        <fullName evidence="2">Uncharacterized protein</fullName>
    </submittedName>
</protein>
<evidence type="ECO:0000256" key="1">
    <source>
        <dbReference type="SAM" id="Phobius"/>
    </source>
</evidence>
<accession>A0A1X2GJA1</accession>
<sequence>MKKKEVLWETTLLACGGNWCCEPFEIIALFSESHNILVELITASGNMIMKAFCFFLGWHLHGNIIEPVVTHKILAGTNGIFWRRGHLFGLILFLFLFFGEQNSWTFWWNRYVPLTIATLSWGAHNTLLELATTSGNTITKAFYTFFGFVAFCMTSFLNWLTQGIGRNQWKLLAQGHLFRLILL</sequence>
<keyword evidence="1" id="KW-1133">Transmembrane helix</keyword>
<dbReference type="EMBL" id="MCGT01000012">
    <property type="protein sequence ID" value="ORX55118.1"/>
    <property type="molecule type" value="Genomic_DNA"/>
</dbReference>
<keyword evidence="1" id="KW-0472">Membrane</keyword>
<keyword evidence="1" id="KW-0812">Transmembrane</keyword>
<evidence type="ECO:0000313" key="2">
    <source>
        <dbReference type="EMBL" id="ORX55118.1"/>
    </source>
</evidence>
<keyword evidence="3" id="KW-1185">Reference proteome</keyword>
<feature type="transmembrane region" description="Helical" evidence="1">
    <location>
        <begin position="140"/>
        <end position="160"/>
    </location>
</feature>
<feature type="transmembrane region" description="Helical" evidence="1">
    <location>
        <begin position="36"/>
        <end position="60"/>
    </location>
</feature>
<reference evidence="2 3" key="1">
    <citation type="submission" date="2016-07" db="EMBL/GenBank/DDBJ databases">
        <title>Pervasive Adenine N6-methylation of Active Genes in Fungi.</title>
        <authorList>
            <consortium name="DOE Joint Genome Institute"/>
            <person name="Mondo S.J."/>
            <person name="Dannebaum R.O."/>
            <person name="Kuo R.C."/>
            <person name="Labutti K."/>
            <person name="Haridas S."/>
            <person name="Kuo A."/>
            <person name="Salamov A."/>
            <person name="Ahrendt S.R."/>
            <person name="Lipzen A."/>
            <person name="Sullivan W."/>
            <person name="Andreopoulos W.B."/>
            <person name="Clum A."/>
            <person name="Lindquist E."/>
            <person name="Daum C."/>
            <person name="Ramamoorthy G.K."/>
            <person name="Gryganskyi A."/>
            <person name="Culley D."/>
            <person name="Magnuson J.K."/>
            <person name="James T.Y."/>
            <person name="O'Malley M.A."/>
            <person name="Stajich J.E."/>
            <person name="Spatafora J.W."/>
            <person name="Visel A."/>
            <person name="Grigoriev I.V."/>
        </authorList>
    </citation>
    <scope>NUCLEOTIDE SEQUENCE [LARGE SCALE GENOMIC DNA]</scope>
    <source>
        <strain evidence="2 3">NRRL 3301</strain>
    </source>
</reference>
<dbReference type="AlphaFoldDB" id="A0A1X2GJA1"/>
<gene>
    <name evidence="2" type="ORF">DM01DRAFT_1031581</name>
</gene>
<name>A0A1X2GJA1_9FUNG</name>
<feature type="transmembrane region" description="Helical" evidence="1">
    <location>
        <begin position="111"/>
        <end position="128"/>
    </location>
</feature>